<dbReference type="SUPFAM" id="SSF51735">
    <property type="entry name" value="NAD(P)-binding Rossmann-fold domains"/>
    <property type="match status" value="1"/>
</dbReference>
<dbReference type="OrthoDB" id="8959163at2"/>
<dbReference type="InterPro" id="IPR002347">
    <property type="entry name" value="SDR_fam"/>
</dbReference>
<dbReference type="FunFam" id="3.40.50.720:FF:000084">
    <property type="entry name" value="Short-chain dehydrogenase reductase"/>
    <property type="match status" value="1"/>
</dbReference>
<dbReference type="Gene3D" id="3.40.50.720">
    <property type="entry name" value="NAD(P)-binding Rossmann-like Domain"/>
    <property type="match status" value="1"/>
</dbReference>
<evidence type="ECO:0000313" key="4">
    <source>
        <dbReference type="Proteomes" id="UP000199025"/>
    </source>
</evidence>
<dbReference type="PRINTS" id="PR00081">
    <property type="entry name" value="GDHRDH"/>
</dbReference>
<dbReference type="InterPro" id="IPR036291">
    <property type="entry name" value="NAD(P)-bd_dom_sf"/>
</dbReference>
<dbReference type="PANTHER" id="PTHR42760">
    <property type="entry name" value="SHORT-CHAIN DEHYDROGENASES/REDUCTASES FAMILY MEMBER"/>
    <property type="match status" value="1"/>
</dbReference>
<dbReference type="EMBL" id="FORP01000007">
    <property type="protein sequence ID" value="SFJ65435.1"/>
    <property type="molecule type" value="Genomic_DNA"/>
</dbReference>
<dbReference type="PROSITE" id="PS00061">
    <property type="entry name" value="ADH_SHORT"/>
    <property type="match status" value="1"/>
</dbReference>
<dbReference type="PRINTS" id="PR00080">
    <property type="entry name" value="SDRFAMILY"/>
</dbReference>
<dbReference type="Proteomes" id="UP000199025">
    <property type="component" value="Unassembled WGS sequence"/>
</dbReference>
<comment type="similarity">
    <text evidence="1">Belongs to the short-chain dehydrogenases/reductases (SDR) family.</text>
</comment>
<keyword evidence="2" id="KW-0560">Oxidoreductase</keyword>
<dbReference type="STRING" id="115433.SAMN05421835_107119"/>
<name>A0A1I3T3A6_9PSEU</name>
<protein>
    <submittedName>
        <fullName evidence="3">NAD(P)-dependent dehydrogenase, short-chain alcohol dehydrogenase family</fullName>
    </submittedName>
</protein>
<dbReference type="GO" id="GO:0016616">
    <property type="term" value="F:oxidoreductase activity, acting on the CH-OH group of donors, NAD or NADP as acceptor"/>
    <property type="evidence" value="ECO:0007669"/>
    <property type="project" value="TreeGrafter"/>
</dbReference>
<dbReference type="NCBIfam" id="NF005095">
    <property type="entry name" value="PRK06523.1"/>
    <property type="match status" value="1"/>
</dbReference>
<reference evidence="3 4" key="1">
    <citation type="submission" date="2016-10" db="EMBL/GenBank/DDBJ databases">
        <authorList>
            <person name="de Groot N.N."/>
        </authorList>
    </citation>
    <scope>NUCLEOTIDE SEQUENCE [LARGE SCALE GENOMIC DNA]</scope>
    <source>
        <strain evidence="3 4">DSM 44468</strain>
    </source>
</reference>
<evidence type="ECO:0000256" key="2">
    <source>
        <dbReference type="ARBA" id="ARBA00023002"/>
    </source>
</evidence>
<dbReference type="RefSeq" id="WP_091507354.1">
    <property type="nucleotide sequence ID" value="NZ_FORP01000007.1"/>
</dbReference>
<evidence type="ECO:0000313" key="3">
    <source>
        <dbReference type="EMBL" id="SFJ65435.1"/>
    </source>
</evidence>
<dbReference type="Pfam" id="PF13561">
    <property type="entry name" value="adh_short_C2"/>
    <property type="match status" value="1"/>
</dbReference>
<evidence type="ECO:0000256" key="1">
    <source>
        <dbReference type="ARBA" id="ARBA00006484"/>
    </source>
</evidence>
<gene>
    <name evidence="3" type="ORF">SAMN05421835_107119</name>
</gene>
<accession>A0A1I3T3A6</accession>
<dbReference type="AlphaFoldDB" id="A0A1I3T3A6"/>
<keyword evidence="4" id="KW-1185">Reference proteome</keyword>
<organism evidence="3 4">
    <name type="scientific">Amycolatopsis sacchari</name>
    <dbReference type="NCBI Taxonomy" id="115433"/>
    <lineage>
        <taxon>Bacteria</taxon>
        <taxon>Bacillati</taxon>
        <taxon>Actinomycetota</taxon>
        <taxon>Actinomycetes</taxon>
        <taxon>Pseudonocardiales</taxon>
        <taxon>Pseudonocardiaceae</taxon>
        <taxon>Amycolatopsis</taxon>
    </lineage>
</organism>
<sequence length="260" mass="26416">MTHQKTGRLDGRRAVVTGAGRGTGAAITARLRAAGATVLGVARTRPPDAGLFLPADLTTDEGVAAVADGVREHLGAADILVHTLGGSSSPAGGFAALTGRHWGDELRLNLLAAVRLDRALLPGMLETGSGAVVHVSSIQRRMPLYDGTLGYAAAKAALTAYSKGLANEVGPRGVRVNVVSPGFIRTSAADALIERMAATHGVTPGQALDRLMDFLGGIPLGRPAEPAEVAELVAFLVSDRASAITGAEHTIDGGTVPTVG</sequence>
<dbReference type="PANTHER" id="PTHR42760:SF133">
    <property type="entry name" value="3-OXOACYL-[ACYL-CARRIER-PROTEIN] REDUCTASE"/>
    <property type="match status" value="1"/>
</dbReference>
<dbReference type="InterPro" id="IPR020904">
    <property type="entry name" value="Sc_DH/Rdtase_CS"/>
</dbReference>
<proteinExistence type="inferred from homology"/>